<keyword evidence="2" id="KW-0813">Transport</keyword>
<evidence type="ECO:0000313" key="8">
    <source>
        <dbReference type="EMBL" id="MDV2910637.1"/>
    </source>
</evidence>
<reference evidence="8" key="2">
    <citation type="submission" date="2023-10" db="EMBL/GenBank/DDBJ databases">
        <authorList>
            <person name="Khurajog B."/>
        </authorList>
    </citation>
    <scope>NUCLEOTIDE SEQUENCE</scope>
    <source>
        <strain evidence="8">BF14</strain>
    </source>
</reference>
<evidence type="ECO:0000256" key="4">
    <source>
        <dbReference type="ARBA" id="ARBA00022692"/>
    </source>
</evidence>
<comment type="caution">
    <text evidence="8">The sequence shown here is derived from an EMBL/GenBank/DDBJ whole genome shotgun (WGS) entry which is preliminary data.</text>
</comment>
<name>A0AAW8YM56_PEDAC</name>
<keyword evidence="4 7" id="KW-0812">Transmembrane</keyword>
<dbReference type="EMBL" id="JAWJAX010000002">
    <property type="protein sequence ID" value="MDV2910637.1"/>
    <property type="molecule type" value="Genomic_DNA"/>
</dbReference>
<dbReference type="GO" id="GO:0005886">
    <property type="term" value="C:plasma membrane"/>
    <property type="evidence" value="ECO:0007669"/>
    <property type="project" value="UniProtKB-SubCell"/>
</dbReference>
<dbReference type="Proteomes" id="UP001280415">
    <property type="component" value="Unassembled WGS sequence"/>
</dbReference>
<accession>A0AAW8YM56</accession>
<evidence type="ECO:0000256" key="6">
    <source>
        <dbReference type="ARBA" id="ARBA00023136"/>
    </source>
</evidence>
<evidence type="ECO:0000256" key="5">
    <source>
        <dbReference type="ARBA" id="ARBA00022989"/>
    </source>
</evidence>
<comment type="subcellular location">
    <subcellularLocation>
        <location evidence="1">Cell membrane</location>
        <topology evidence="1">Multi-pass membrane protein</topology>
    </subcellularLocation>
</comment>
<dbReference type="InterPro" id="IPR001991">
    <property type="entry name" value="Na-dicarboxylate_symporter"/>
</dbReference>
<dbReference type="RefSeq" id="WP_317051929.1">
    <property type="nucleotide sequence ID" value="NZ_CP140878.1"/>
</dbReference>
<dbReference type="PANTHER" id="PTHR42865:SF7">
    <property type="entry name" value="PROTON_GLUTAMATE-ASPARTATE SYMPORTER"/>
    <property type="match status" value="1"/>
</dbReference>
<keyword evidence="3" id="KW-1003">Cell membrane</keyword>
<feature type="transmembrane region" description="Helical" evidence="7">
    <location>
        <begin position="16"/>
        <end position="40"/>
    </location>
</feature>
<dbReference type="Pfam" id="PF00375">
    <property type="entry name" value="SDF"/>
    <property type="match status" value="1"/>
</dbReference>
<dbReference type="AlphaFoldDB" id="A0AAW8YM56"/>
<evidence type="ECO:0000256" key="3">
    <source>
        <dbReference type="ARBA" id="ARBA00022475"/>
    </source>
</evidence>
<reference evidence="8" key="1">
    <citation type="journal article" date="2023" name="PeerJ">
        <title>Selection and evaluation of lactic acid bacteria from chicken feces in Thailand as potential probiotics.</title>
        <authorList>
            <person name="Khurajog B."/>
            <person name="Disastra Y."/>
            <person name="Lawwyne L.D."/>
            <person name="Sirichokchatchawan W."/>
            <person name="Niyomtham W."/>
            <person name="Yindee J."/>
            <person name="Hampson D.J."/>
            <person name="Prapasarakul N."/>
        </authorList>
    </citation>
    <scope>NUCLEOTIDE SEQUENCE</scope>
    <source>
        <strain evidence="8">BF14</strain>
    </source>
</reference>
<keyword evidence="6 7" id="KW-0472">Membrane</keyword>
<evidence type="ECO:0000256" key="1">
    <source>
        <dbReference type="ARBA" id="ARBA00004651"/>
    </source>
</evidence>
<proteinExistence type="predicted"/>
<dbReference type="PANTHER" id="PTHR42865">
    <property type="entry name" value="PROTON/GLUTAMATE-ASPARTATE SYMPORTER"/>
    <property type="match status" value="1"/>
</dbReference>
<evidence type="ECO:0000256" key="7">
    <source>
        <dbReference type="SAM" id="Phobius"/>
    </source>
</evidence>
<organism evidence="8 9">
    <name type="scientific">Pediococcus acidilactici</name>
    <dbReference type="NCBI Taxonomy" id="1254"/>
    <lineage>
        <taxon>Bacteria</taxon>
        <taxon>Bacillati</taxon>
        <taxon>Bacillota</taxon>
        <taxon>Bacilli</taxon>
        <taxon>Lactobacillales</taxon>
        <taxon>Lactobacillaceae</taxon>
        <taxon>Pediococcus</taxon>
        <taxon>Pediococcus acidilactici group</taxon>
    </lineage>
</organism>
<dbReference type="SUPFAM" id="SSF118215">
    <property type="entry name" value="Proton glutamate symport protein"/>
    <property type="match status" value="1"/>
</dbReference>
<dbReference type="InterPro" id="IPR036458">
    <property type="entry name" value="Na:dicarbo_symporter_sf"/>
</dbReference>
<keyword evidence="5 7" id="KW-1133">Transmembrane helix</keyword>
<dbReference type="GO" id="GO:0015293">
    <property type="term" value="F:symporter activity"/>
    <property type="evidence" value="ECO:0007669"/>
    <property type="project" value="UniProtKB-KW"/>
</dbReference>
<gene>
    <name evidence="8" type="ORF">R0H03_01975</name>
</gene>
<dbReference type="Gene3D" id="1.10.3860.10">
    <property type="entry name" value="Sodium:dicarboxylate symporter"/>
    <property type="match status" value="1"/>
</dbReference>
<evidence type="ECO:0000313" key="9">
    <source>
        <dbReference type="Proteomes" id="UP001280415"/>
    </source>
</evidence>
<evidence type="ECO:0000256" key="2">
    <source>
        <dbReference type="ARBA" id="ARBA00022448"/>
    </source>
</evidence>
<protein>
    <submittedName>
        <fullName evidence="8">Cation:dicarboxylase symporter family transporter</fullName>
    </submittedName>
</protein>
<sequence>MVKTTATHGITLLLPLLYFLFLYGSGVVVFLVFLTLLTILRTQIPLAKLFKGLTRILLVAFTTTSSAVTLPVELMDVQHRLSVSKSVSELVLPLGMVLKNNGPAMYLALVCTAIAKSATSPSPPLICQRKVSRYLLV</sequence>